<dbReference type="PANTHER" id="PTHR15237:SF0">
    <property type="entry name" value="CELL CYCLE CHECKPOINT CONTROL PROTEIN"/>
    <property type="match status" value="1"/>
</dbReference>
<dbReference type="PANTHER" id="PTHR15237">
    <property type="entry name" value="DNA REPAIR PROTEIN RAD9"/>
    <property type="match status" value="1"/>
</dbReference>
<feature type="compositionally biased region" description="Basic and acidic residues" evidence="1">
    <location>
        <begin position="484"/>
        <end position="498"/>
    </location>
</feature>
<dbReference type="Gene3D" id="3.70.10.10">
    <property type="match status" value="1"/>
</dbReference>
<dbReference type="Pfam" id="PF04139">
    <property type="entry name" value="Rad9"/>
    <property type="match status" value="1"/>
</dbReference>
<feature type="compositionally biased region" description="Polar residues" evidence="1">
    <location>
        <begin position="379"/>
        <end position="389"/>
    </location>
</feature>
<feature type="region of interest" description="Disordered" evidence="1">
    <location>
        <begin position="379"/>
        <end position="498"/>
    </location>
</feature>
<comment type="caution">
    <text evidence="2">The sequence shown here is derived from an EMBL/GenBank/DDBJ whole genome shotgun (WGS) entry which is preliminary data.</text>
</comment>
<dbReference type="Proteomes" id="UP001412067">
    <property type="component" value="Unassembled WGS sequence"/>
</dbReference>
<sequence length="498" mass="54899">MAHREDGGSLSGRDHDDNHKQARSSSHKCIGIPMWRQNAAMELSLSGNSLKTLHRCITCLARVGSELVLHASSSQVAFHTLNSSRSAYQSITFKTDFFDSCSILSSSSPEIRCSVLLKSVCSIFRTPVSSLSLLCLRLPSPDASKIQWTLHCQSGARKTYGISCNVEAEIQHLSLDRRRLPSSFVVRPRDLTRLLSNFQSSLQEITIIATDPSTAPSDSDGEIGGKAVELRSYIDPTKENSDATLHTQLWIDPAEEFLQYRHVDHKIFVRHSVREWNARLVFYEGLNVRMNTFVSKAAHQEVHIKIRMNERVGVGRNQENSDLSYSLILACHLASALDRATISTGTNVSDNQCHGFGYNPLQPTVPCISQQSLVDSVSQRTPTCTQQGNTHRRQCQDKGGHVKNKGQGEAGAGDGSLASNGGKRTISNTHLITPRKRSIGDKTCRGPGHVIRGPRVNDPLSGRRRNNKNGSDDDQTPAARCYRPQKEKGSAVAPESEH</sequence>
<dbReference type="InterPro" id="IPR007268">
    <property type="entry name" value="Rad9/Ddc1"/>
</dbReference>
<dbReference type="EMBL" id="JBBWWR010000011">
    <property type="protein sequence ID" value="KAK8960024.1"/>
    <property type="molecule type" value="Genomic_DNA"/>
</dbReference>
<keyword evidence="3" id="KW-1185">Reference proteome</keyword>
<protein>
    <submittedName>
        <fullName evidence="2">Uncharacterized protein</fullName>
    </submittedName>
</protein>
<organism evidence="2 3">
    <name type="scientific">Platanthera guangdongensis</name>
    <dbReference type="NCBI Taxonomy" id="2320717"/>
    <lineage>
        <taxon>Eukaryota</taxon>
        <taxon>Viridiplantae</taxon>
        <taxon>Streptophyta</taxon>
        <taxon>Embryophyta</taxon>
        <taxon>Tracheophyta</taxon>
        <taxon>Spermatophyta</taxon>
        <taxon>Magnoliopsida</taxon>
        <taxon>Liliopsida</taxon>
        <taxon>Asparagales</taxon>
        <taxon>Orchidaceae</taxon>
        <taxon>Orchidoideae</taxon>
        <taxon>Orchideae</taxon>
        <taxon>Orchidinae</taxon>
        <taxon>Platanthera</taxon>
    </lineage>
</organism>
<reference evidence="2 3" key="1">
    <citation type="journal article" date="2022" name="Nat. Plants">
        <title>Genomes of leafy and leafless Platanthera orchids illuminate the evolution of mycoheterotrophy.</title>
        <authorList>
            <person name="Li M.H."/>
            <person name="Liu K.W."/>
            <person name="Li Z."/>
            <person name="Lu H.C."/>
            <person name="Ye Q.L."/>
            <person name="Zhang D."/>
            <person name="Wang J.Y."/>
            <person name="Li Y.F."/>
            <person name="Zhong Z.M."/>
            <person name="Liu X."/>
            <person name="Yu X."/>
            <person name="Liu D.K."/>
            <person name="Tu X.D."/>
            <person name="Liu B."/>
            <person name="Hao Y."/>
            <person name="Liao X.Y."/>
            <person name="Jiang Y.T."/>
            <person name="Sun W.H."/>
            <person name="Chen J."/>
            <person name="Chen Y.Q."/>
            <person name="Ai Y."/>
            <person name="Zhai J.W."/>
            <person name="Wu S.S."/>
            <person name="Zhou Z."/>
            <person name="Hsiao Y.Y."/>
            <person name="Wu W.L."/>
            <person name="Chen Y.Y."/>
            <person name="Lin Y.F."/>
            <person name="Hsu J.L."/>
            <person name="Li C.Y."/>
            <person name="Wang Z.W."/>
            <person name="Zhao X."/>
            <person name="Zhong W.Y."/>
            <person name="Ma X.K."/>
            <person name="Ma L."/>
            <person name="Huang J."/>
            <person name="Chen G.Z."/>
            <person name="Huang M.Z."/>
            <person name="Huang L."/>
            <person name="Peng D.H."/>
            <person name="Luo Y.B."/>
            <person name="Zou S.Q."/>
            <person name="Chen S.P."/>
            <person name="Lan S."/>
            <person name="Tsai W.C."/>
            <person name="Van de Peer Y."/>
            <person name="Liu Z.J."/>
        </authorList>
    </citation>
    <scope>NUCLEOTIDE SEQUENCE [LARGE SCALE GENOMIC DNA]</scope>
    <source>
        <strain evidence="2">Lor288</strain>
    </source>
</reference>
<feature type="region of interest" description="Disordered" evidence="1">
    <location>
        <begin position="1"/>
        <end position="26"/>
    </location>
</feature>
<feature type="compositionally biased region" description="Basic and acidic residues" evidence="1">
    <location>
        <begin position="1"/>
        <end position="20"/>
    </location>
</feature>
<evidence type="ECO:0000256" key="1">
    <source>
        <dbReference type="SAM" id="MobiDB-lite"/>
    </source>
</evidence>
<dbReference type="InterPro" id="IPR046938">
    <property type="entry name" value="DNA_clamp_sf"/>
</dbReference>
<evidence type="ECO:0000313" key="3">
    <source>
        <dbReference type="Proteomes" id="UP001412067"/>
    </source>
</evidence>
<dbReference type="SUPFAM" id="SSF55979">
    <property type="entry name" value="DNA clamp"/>
    <property type="match status" value="1"/>
</dbReference>
<name>A0ABR2M8M5_9ASPA</name>
<accession>A0ABR2M8M5</accession>
<gene>
    <name evidence="2" type="ORF">KSP40_PGU022062</name>
</gene>
<evidence type="ECO:0000313" key="2">
    <source>
        <dbReference type="EMBL" id="KAK8960024.1"/>
    </source>
</evidence>
<proteinExistence type="predicted"/>